<dbReference type="SMART" id="SM00355">
    <property type="entry name" value="ZnF_C2H2"/>
    <property type="match status" value="3"/>
</dbReference>
<keyword evidence="4 11" id="KW-0863">Zinc-finger</keyword>
<dbReference type="Proteomes" id="UP000663868">
    <property type="component" value="Unassembled WGS sequence"/>
</dbReference>
<feature type="domain" description="C2H2-type" evidence="13">
    <location>
        <begin position="294"/>
        <end position="321"/>
    </location>
</feature>
<evidence type="ECO:0000256" key="10">
    <source>
        <dbReference type="ARBA" id="ARBA00038409"/>
    </source>
</evidence>
<evidence type="ECO:0000256" key="7">
    <source>
        <dbReference type="ARBA" id="ARBA00023125"/>
    </source>
</evidence>
<accession>A0A815KBJ3</accession>
<dbReference type="EMBL" id="CAJOBB010000636">
    <property type="protein sequence ID" value="CAF3720830.1"/>
    <property type="molecule type" value="Genomic_DNA"/>
</dbReference>
<feature type="domain" description="C2H2-type" evidence="13">
    <location>
        <begin position="234"/>
        <end position="263"/>
    </location>
</feature>
<dbReference type="AlphaFoldDB" id="A0A815KBJ3"/>
<comment type="subcellular location">
    <subcellularLocation>
        <location evidence="1">Nucleus</location>
    </subcellularLocation>
</comment>
<evidence type="ECO:0000256" key="4">
    <source>
        <dbReference type="ARBA" id="ARBA00022771"/>
    </source>
</evidence>
<evidence type="ECO:0000313" key="17">
    <source>
        <dbReference type="EMBL" id="CAF4068897.1"/>
    </source>
</evidence>
<dbReference type="Proteomes" id="UP000663860">
    <property type="component" value="Unassembled WGS sequence"/>
</dbReference>
<sequence length="365" mass="41873">MTNVNPLAMLAAQCNKIQSMNSSPPLSPSKTSFYAWKKSIPSPSMYPDPEIASSFTRINPYEHSLLNGNGHLKENSSTPSSSAWADIHHHHHHSWFTTNQTSPNLNHNEQQTPPPSSLFSTAANVQYPSHVQSAHYNDFLSVGHPYTDAYRHEFRLFYPPIVPSHTPSTQISTINNNNNHNNNNNNNNNNTNNNSNSPIKKPKTSRAQCDCPNCREADHLGYITGSNVRKRNIHSCHIAGCGKEYNKTSHLKAHLRWHTGERPFVCTWLFCGKRFTRSDELQRHGRTHTGEKRFACQICGKRFMRSDHLSKHIKTHTNNNINDEHQSRHIESDTQENNNHHQTYHHMHQQTFISTDIKTEPRMRD</sequence>
<dbReference type="Proteomes" id="UP000663844">
    <property type="component" value="Unassembled WGS sequence"/>
</dbReference>
<gene>
    <name evidence="14" type="ORF">IZO911_LOCUS38773</name>
    <name evidence="15" type="ORF">JYZ213_LOCUS43505</name>
    <name evidence="16" type="ORF">KXQ929_LOCUS12396</name>
    <name evidence="17" type="ORF">OXD698_LOCUS33597</name>
</gene>
<evidence type="ECO:0000313" key="14">
    <source>
        <dbReference type="EMBL" id="CAF1387654.1"/>
    </source>
</evidence>
<keyword evidence="7" id="KW-0238">DNA-binding</keyword>
<dbReference type="PROSITE" id="PS00028">
    <property type="entry name" value="ZINC_FINGER_C2H2_1"/>
    <property type="match status" value="3"/>
</dbReference>
<dbReference type="Proteomes" id="UP000663845">
    <property type="component" value="Unassembled WGS sequence"/>
</dbReference>
<dbReference type="FunFam" id="3.30.160.60:FF:000026">
    <property type="entry name" value="Transcription factor Sp3"/>
    <property type="match status" value="1"/>
</dbReference>
<evidence type="ECO:0000313" key="18">
    <source>
        <dbReference type="Proteomes" id="UP000663860"/>
    </source>
</evidence>
<protein>
    <recommendedName>
        <fullName evidence="13">C2H2-type domain-containing protein</fullName>
    </recommendedName>
</protein>
<dbReference type="GO" id="GO:0005634">
    <property type="term" value="C:nucleus"/>
    <property type="evidence" value="ECO:0007669"/>
    <property type="project" value="UniProtKB-SubCell"/>
</dbReference>
<keyword evidence="5" id="KW-0862">Zinc</keyword>
<name>A0A815KBJ3_9BILA</name>
<evidence type="ECO:0000256" key="5">
    <source>
        <dbReference type="ARBA" id="ARBA00022833"/>
    </source>
</evidence>
<dbReference type="PANTHER" id="PTHR23235:SF170">
    <property type="entry name" value="FI01014P-RELATED"/>
    <property type="match status" value="1"/>
</dbReference>
<evidence type="ECO:0000313" key="15">
    <source>
        <dbReference type="EMBL" id="CAF1501425.1"/>
    </source>
</evidence>
<keyword evidence="9" id="KW-0539">Nucleus</keyword>
<reference evidence="14" key="1">
    <citation type="submission" date="2021-02" db="EMBL/GenBank/DDBJ databases">
        <authorList>
            <person name="Nowell W R."/>
        </authorList>
    </citation>
    <scope>NUCLEOTIDE SEQUENCE</scope>
</reference>
<feature type="region of interest" description="Disordered" evidence="12">
    <location>
        <begin position="318"/>
        <end position="339"/>
    </location>
</feature>
<dbReference type="GO" id="GO:0000981">
    <property type="term" value="F:DNA-binding transcription factor activity, RNA polymerase II-specific"/>
    <property type="evidence" value="ECO:0007669"/>
    <property type="project" value="TreeGrafter"/>
</dbReference>
<dbReference type="InterPro" id="IPR013087">
    <property type="entry name" value="Znf_C2H2_type"/>
</dbReference>
<dbReference type="EMBL" id="CAJNOE010001106">
    <property type="protein sequence ID" value="CAF1387654.1"/>
    <property type="molecule type" value="Genomic_DNA"/>
</dbReference>
<feature type="compositionally biased region" description="Basic and acidic residues" evidence="12">
    <location>
        <begin position="322"/>
        <end position="332"/>
    </location>
</feature>
<evidence type="ECO:0000256" key="12">
    <source>
        <dbReference type="SAM" id="MobiDB-lite"/>
    </source>
</evidence>
<comment type="caution">
    <text evidence="14">The sequence shown here is derived from an EMBL/GenBank/DDBJ whole genome shotgun (WGS) entry which is preliminary data.</text>
</comment>
<evidence type="ECO:0000256" key="8">
    <source>
        <dbReference type="ARBA" id="ARBA00023163"/>
    </source>
</evidence>
<feature type="compositionally biased region" description="Low complexity" evidence="12">
    <location>
        <begin position="175"/>
        <end position="196"/>
    </location>
</feature>
<dbReference type="GO" id="GO:0008270">
    <property type="term" value="F:zinc ion binding"/>
    <property type="evidence" value="ECO:0007669"/>
    <property type="project" value="UniProtKB-KW"/>
</dbReference>
<evidence type="ECO:0000256" key="11">
    <source>
        <dbReference type="PROSITE-ProRule" id="PRU00042"/>
    </source>
</evidence>
<keyword evidence="8" id="KW-0804">Transcription</keyword>
<feature type="domain" description="C2H2-type" evidence="13">
    <location>
        <begin position="264"/>
        <end position="293"/>
    </location>
</feature>
<dbReference type="PANTHER" id="PTHR23235">
    <property type="entry name" value="KRUEPPEL-LIKE TRANSCRIPTION FACTOR"/>
    <property type="match status" value="1"/>
</dbReference>
<organism evidence="14 18">
    <name type="scientific">Adineta steineri</name>
    <dbReference type="NCBI Taxonomy" id="433720"/>
    <lineage>
        <taxon>Eukaryota</taxon>
        <taxon>Metazoa</taxon>
        <taxon>Spiralia</taxon>
        <taxon>Gnathifera</taxon>
        <taxon>Rotifera</taxon>
        <taxon>Eurotatoria</taxon>
        <taxon>Bdelloidea</taxon>
        <taxon>Adinetida</taxon>
        <taxon>Adinetidae</taxon>
        <taxon>Adineta</taxon>
    </lineage>
</organism>
<dbReference type="EMBL" id="CAJNOG010002350">
    <property type="protein sequence ID" value="CAF1501425.1"/>
    <property type="molecule type" value="Genomic_DNA"/>
</dbReference>
<evidence type="ECO:0000256" key="2">
    <source>
        <dbReference type="ARBA" id="ARBA00022723"/>
    </source>
</evidence>
<evidence type="ECO:0000256" key="1">
    <source>
        <dbReference type="ARBA" id="ARBA00004123"/>
    </source>
</evidence>
<keyword evidence="2" id="KW-0479">Metal-binding</keyword>
<feature type="region of interest" description="Disordered" evidence="12">
    <location>
        <begin position="95"/>
        <end position="120"/>
    </location>
</feature>
<comment type="similarity">
    <text evidence="10">Belongs to the Sp1 C2H2-type zinc-finger protein family.</text>
</comment>
<dbReference type="FunFam" id="3.30.160.60:FF:000014">
    <property type="entry name" value="Transcription factor Sp3"/>
    <property type="match status" value="1"/>
</dbReference>
<dbReference type="EMBL" id="CAJOAZ010004639">
    <property type="protein sequence ID" value="CAF4068897.1"/>
    <property type="molecule type" value="Genomic_DNA"/>
</dbReference>
<keyword evidence="3" id="KW-0677">Repeat</keyword>
<evidence type="ECO:0000256" key="3">
    <source>
        <dbReference type="ARBA" id="ARBA00022737"/>
    </source>
</evidence>
<evidence type="ECO:0000259" key="13">
    <source>
        <dbReference type="PROSITE" id="PS50157"/>
    </source>
</evidence>
<evidence type="ECO:0000256" key="6">
    <source>
        <dbReference type="ARBA" id="ARBA00023015"/>
    </source>
</evidence>
<dbReference type="Gene3D" id="3.30.160.60">
    <property type="entry name" value="Classic Zinc Finger"/>
    <property type="match status" value="3"/>
</dbReference>
<dbReference type="InterPro" id="IPR036236">
    <property type="entry name" value="Znf_C2H2_sf"/>
</dbReference>
<feature type="region of interest" description="Disordered" evidence="12">
    <location>
        <begin position="168"/>
        <end position="204"/>
    </location>
</feature>
<evidence type="ECO:0000256" key="9">
    <source>
        <dbReference type="ARBA" id="ARBA00023242"/>
    </source>
</evidence>
<dbReference type="PROSITE" id="PS50157">
    <property type="entry name" value="ZINC_FINGER_C2H2_2"/>
    <property type="match status" value="3"/>
</dbReference>
<dbReference type="SUPFAM" id="SSF57667">
    <property type="entry name" value="beta-beta-alpha zinc fingers"/>
    <property type="match status" value="1"/>
</dbReference>
<dbReference type="GO" id="GO:0000978">
    <property type="term" value="F:RNA polymerase II cis-regulatory region sequence-specific DNA binding"/>
    <property type="evidence" value="ECO:0007669"/>
    <property type="project" value="TreeGrafter"/>
</dbReference>
<keyword evidence="6" id="KW-0805">Transcription regulation</keyword>
<proteinExistence type="inferred from homology"/>
<evidence type="ECO:0000313" key="16">
    <source>
        <dbReference type="EMBL" id="CAF3720830.1"/>
    </source>
</evidence>
<dbReference type="Pfam" id="PF00096">
    <property type="entry name" value="zf-C2H2"/>
    <property type="match status" value="3"/>
</dbReference>